<proteinExistence type="predicted"/>
<reference evidence="1" key="1">
    <citation type="submission" date="2012-09" db="EMBL/GenBank/DDBJ databases">
        <authorList>
            <person name="Martin A.A."/>
        </authorList>
    </citation>
    <scope>NUCLEOTIDE SEQUENCE</scope>
</reference>
<dbReference type="AlphaFoldDB" id="A0A0K0DGG4"/>
<accession>A0A0K0DGG4</accession>
<evidence type="ECO:0000313" key="2">
    <source>
        <dbReference type="WBParaSite" id="ACAC_0001018301-mRNA-1"/>
    </source>
</evidence>
<sequence length="125" mass="14860">MGPDGFRGAKRDCTLECVVDTCGRRICLRNFRSFNFSKYLDTFFEKHIHYFSIPKYCRHLKGYKQMLNNDGPLLKSDVARVRHRLTDIARQLRALRETRLNLSTEDYLRTRVQLAGQLYIFEDFC</sequence>
<name>A0A0K0DGG4_ANGCA</name>
<keyword evidence="1" id="KW-1185">Reference proteome</keyword>
<dbReference type="WBParaSite" id="ACAC_0001018301-mRNA-1">
    <property type="protein sequence ID" value="ACAC_0001018301-mRNA-1"/>
    <property type="gene ID" value="ACAC_0001018301"/>
</dbReference>
<protein>
    <submittedName>
        <fullName evidence="2">HSF_DOMAIN domain-containing protein</fullName>
    </submittedName>
</protein>
<dbReference type="Proteomes" id="UP000035642">
    <property type="component" value="Unassembled WGS sequence"/>
</dbReference>
<evidence type="ECO:0000313" key="1">
    <source>
        <dbReference type="Proteomes" id="UP000035642"/>
    </source>
</evidence>
<organism evidence="1 2">
    <name type="scientific">Angiostrongylus cantonensis</name>
    <name type="common">Rat lungworm</name>
    <dbReference type="NCBI Taxonomy" id="6313"/>
    <lineage>
        <taxon>Eukaryota</taxon>
        <taxon>Metazoa</taxon>
        <taxon>Ecdysozoa</taxon>
        <taxon>Nematoda</taxon>
        <taxon>Chromadorea</taxon>
        <taxon>Rhabditida</taxon>
        <taxon>Rhabditina</taxon>
        <taxon>Rhabditomorpha</taxon>
        <taxon>Strongyloidea</taxon>
        <taxon>Metastrongylidae</taxon>
        <taxon>Angiostrongylus</taxon>
    </lineage>
</organism>
<reference evidence="2" key="2">
    <citation type="submission" date="2017-02" db="UniProtKB">
        <authorList>
            <consortium name="WormBaseParasite"/>
        </authorList>
    </citation>
    <scope>IDENTIFICATION</scope>
</reference>